<evidence type="ECO:0000313" key="2">
    <source>
        <dbReference type="EMBL" id="DAF91405.1"/>
    </source>
</evidence>
<protein>
    <submittedName>
        <fullName evidence="2">Uncharacterized protein</fullName>
    </submittedName>
</protein>
<organism evidence="2">
    <name type="scientific">Myoviridae sp. ctWPU11</name>
    <dbReference type="NCBI Taxonomy" id="2825118"/>
    <lineage>
        <taxon>Viruses</taxon>
        <taxon>Duplodnaviria</taxon>
        <taxon>Heunggongvirae</taxon>
        <taxon>Uroviricota</taxon>
        <taxon>Caudoviricetes</taxon>
    </lineage>
</organism>
<accession>A0A8S5UA91</accession>
<sequence length="42" mass="4884">MPKQPALPNEQKLIHSSVKHSKYDSPGRIRPPGLFVFYRILH</sequence>
<proteinExistence type="predicted"/>
<dbReference type="EMBL" id="BK016053">
    <property type="protein sequence ID" value="DAF91405.1"/>
    <property type="molecule type" value="Genomic_DNA"/>
</dbReference>
<name>A0A8S5UA91_9CAUD</name>
<reference evidence="2" key="1">
    <citation type="journal article" date="2021" name="Proc. Natl. Acad. Sci. U.S.A.">
        <title>A Catalog of Tens of Thousands of Viruses from Human Metagenomes Reveals Hidden Associations with Chronic Diseases.</title>
        <authorList>
            <person name="Tisza M.J."/>
            <person name="Buck C.B."/>
        </authorList>
    </citation>
    <scope>NUCLEOTIDE SEQUENCE</scope>
    <source>
        <strain evidence="2">CtWPU11</strain>
    </source>
</reference>
<feature type="region of interest" description="Disordered" evidence="1">
    <location>
        <begin position="1"/>
        <end position="27"/>
    </location>
</feature>
<evidence type="ECO:0000256" key="1">
    <source>
        <dbReference type="SAM" id="MobiDB-lite"/>
    </source>
</evidence>